<evidence type="ECO:0000313" key="12">
    <source>
        <dbReference type="EMBL" id="EFJ00552.1"/>
    </source>
</evidence>
<keyword evidence="7 9" id="KW-0408">Iron</keyword>
<dbReference type="PANTHER" id="PTHR46300:SF7">
    <property type="entry name" value="P450, PUTATIVE (EUROFUNG)-RELATED"/>
    <property type="match status" value="1"/>
</dbReference>
<comment type="pathway">
    <text evidence="2">Secondary metabolite biosynthesis.</text>
</comment>
<dbReference type="OMA" id="HWALNID"/>
<evidence type="ECO:0000256" key="5">
    <source>
        <dbReference type="ARBA" id="ARBA00022723"/>
    </source>
</evidence>
<dbReference type="SUPFAM" id="SSF48264">
    <property type="entry name" value="Cytochrome P450"/>
    <property type="match status" value="1"/>
</dbReference>
<dbReference type="RefSeq" id="XP_003035454.1">
    <property type="nucleotide sequence ID" value="XM_003035408.1"/>
</dbReference>
<evidence type="ECO:0000256" key="2">
    <source>
        <dbReference type="ARBA" id="ARBA00005179"/>
    </source>
</evidence>
<feature type="signal peptide" evidence="11">
    <location>
        <begin position="1"/>
        <end position="24"/>
    </location>
</feature>
<dbReference type="GeneID" id="9594795"/>
<dbReference type="EMBL" id="GL377303">
    <property type="protein sequence ID" value="EFJ00552.1"/>
    <property type="molecule type" value="Genomic_DNA"/>
</dbReference>
<comment type="similarity">
    <text evidence="3 10">Belongs to the cytochrome P450 family.</text>
</comment>
<reference evidence="12 13" key="1">
    <citation type="journal article" date="2010" name="Nat. Biotechnol.">
        <title>Genome sequence of the model mushroom Schizophyllum commune.</title>
        <authorList>
            <person name="Ohm R.A."/>
            <person name="de Jong J.F."/>
            <person name="Lugones L.G."/>
            <person name="Aerts A."/>
            <person name="Kothe E."/>
            <person name="Stajich J.E."/>
            <person name="de Vries R.P."/>
            <person name="Record E."/>
            <person name="Levasseur A."/>
            <person name="Baker S.E."/>
            <person name="Bartholomew K.A."/>
            <person name="Coutinho P.M."/>
            <person name="Erdmann S."/>
            <person name="Fowler T.J."/>
            <person name="Gathman A.C."/>
            <person name="Lombard V."/>
            <person name="Henrissat B."/>
            <person name="Knabe N."/>
            <person name="Kuees U."/>
            <person name="Lilly W.W."/>
            <person name="Lindquist E."/>
            <person name="Lucas S."/>
            <person name="Magnuson J.K."/>
            <person name="Piumi F."/>
            <person name="Raudaskoski M."/>
            <person name="Salamov A."/>
            <person name="Schmutz J."/>
            <person name="Schwarze F.W.M.R."/>
            <person name="vanKuyk P.A."/>
            <person name="Horton J.S."/>
            <person name="Grigoriev I.V."/>
            <person name="Woesten H.A.B."/>
        </authorList>
    </citation>
    <scope>NUCLEOTIDE SEQUENCE [LARGE SCALE GENOMIC DNA]</scope>
    <source>
        <strain evidence="13">H4-8 / FGSC 9210</strain>
    </source>
</reference>
<organism evidence="13">
    <name type="scientific">Schizophyllum commune (strain H4-8 / FGSC 9210)</name>
    <name type="common">Split gill fungus</name>
    <dbReference type="NCBI Taxonomy" id="578458"/>
    <lineage>
        <taxon>Eukaryota</taxon>
        <taxon>Fungi</taxon>
        <taxon>Dikarya</taxon>
        <taxon>Basidiomycota</taxon>
        <taxon>Agaricomycotina</taxon>
        <taxon>Agaricomycetes</taxon>
        <taxon>Agaricomycetidae</taxon>
        <taxon>Agaricales</taxon>
        <taxon>Schizophyllaceae</taxon>
        <taxon>Schizophyllum</taxon>
    </lineage>
</organism>
<evidence type="ECO:0000256" key="9">
    <source>
        <dbReference type="PIRSR" id="PIRSR602401-1"/>
    </source>
</evidence>
<evidence type="ECO:0000256" key="7">
    <source>
        <dbReference type="ARBA" id="ARBA00023004"/>
    </source>
</evidence>
<evidence type="ECO:0000256" key="4">
    <source>
        <dbReference type="ARBA" id="ARBA00022617"/>
    </source>
</evidence>
<name>D8PTS1_SCHCM</name>
<evidence type="ECO:0000256" key="8">
    <source>
        <dbReference type="ARBA" id="ARBA00023033"/>
    </source>
</evidence>
<dbReference type="PANTHER" id="PTHR46300">
    <property type="entry name" value="P450, PUTATIVE (EUROFUNG)-RELATED-RELATED"/>
    <property type="match status" value="1"/>
</dbReference>
<dbReference type="InterPro" id="IPR036396">
    <property type="entry name" value="Cyt_P450_sf"/>
</dbReference>
<dbReference type="KEGG" id="scm:SCHCO_02559987"/>
<dbReference type="eggNOG" id="KOG0156">
    <property type="taxonomic scope" value="Eukaryota"/>
</dbReference>
<dbReference type="InterPro" id="IPR002401">
    <property type="entry name" value="Cyt_P450_E_grp-I"/>
</dbReference>
<dbReference type="GO" id="GO:0016705">
    <property type="term" value="F:oxidoreductase activity, acting on paired donors, with incorporation or reduction of molecular oxygen"/>
    <property type="evidence" value="ECO:0007669"/>
    <property type="project" value="InterPro"/>
</dbReference>
<evidence type="ECO:0008006" key="14">
    <source>
        <dbReference type="Google" id="ProtNLM"/>
    </source>
</evidence>
<keyword evidence="6 10" id="KW-0560">Oxidoreductase</keyword>
<keyword evidence="5 9" id="KW-0479">Metal-binding</keyword>
<evidence type="ECO:0000256" key="1">
    <source>
        <dbReference type="ARBA" id="ARBA00001971"/>
    </source>
</evidence>
<dbReference type="OrthoDB" id="2789670at2759"/>
<protein>
    <recommendedName>
        <fullName evidence="14">Cytochrome P450</fullName>
    </recommendedName>
</protein>
<feature type="binding site" description="axial binding residue" evidence="9">
    <location>
        <position position="424"/>
    </location>
    <ligand>
        <name>heme</name>
        <dbReference type="ChEBI" id="CHEBI:30413"/>
    </ligand>
    <ligandPart>
        <name>Fe</name>
        <dbReference type="ChEBI" id="CHEBI:18248"/>
    </ligandPart>
</feature>
<dbReference type="VEuPathDB" id="FungiDB:SCHCODRAFT_02559987"/>
<dbReference type="InParanoid" id="D8PTS1"/>
<evidence type="ECO:0000256" key="10">
    <source>
        <dbReference type="RuleBase" id="RU000461"/>
    </source>
</evidence>
<keyword evidence="11" id="KW-0732">Signal</keyword>
<dbReference type="InterPro" id="IPR001128">
    <property type="entry name" value="Cyt_P450"/>
</dbReference>
<gene>
    <name evidence="12" type="ORF">SCHCODRAFT_51186</name>
</gene>
<dbReference type="Pfam" id="PF00067">
    <property type="entry name" value="p450"/>
    <property type="match status" value="1"/>
</dbReference>
<accession>D8PTS1</accession>
<dbReference type="InterPro" id="IPR050364">
    <property type="entry name" value="Cytochrome_P450_fung"/>
</dbReference>
<keyword evidence="8 10" id="KW-0503">Monooxygenase</keyword>
<dbReference type="CDD" id="cd11065">
    <property type="entry name" value="CYP64-like"/>
    <property type="match status" value="1"/>
</dbReference>
<feature type="chain" id="PRO_5003120282" description="Cytochrome P450" evidence="11">
    <location>
        <begin position="25"/>
        <end position="496"/>
    </location>
</feature>
<dbReference type="GO" id="GO:0020037">
    <property type="term" value="F:heme binding"/>
    <property type="evidence" value="ECO:0007669"/>
    <property type="project" value="InterPro"/>
</dbReference>
<dbReference type="PRINTS" id="PR00463">
    <property type="entry name" value="EP450I"/>
</dbReference>
<comment type="cofactor">
    <cofactor evidence="1 9">
        <name>heme</name>
        <dbReference type="ChEBI" id="CHEBI:30413"/>
    </cofactor>
</comment>
<sequence length="496" mass="55602">MGGVAVVTLATWLLVRSLQRPSEPLPPGPPKRPIIGNILLMDPEKGWETFHQWSKELNCPLVSLTGLGKTIIITNSLDSAKTILERSLASDRPQLMTMNELVGWKNSLIFSPFNDVWKRQRRLFHQVIGTRSSLTKYDAMKEIVAAKFVANLMEEPGKLEEHCHTFAGDLILRVTYGYVSKGYDPMIKMAEEITDAASEFGAPGKWLVDIFPLLRYVPDWFPGTGWKQAVKEQHDNVQKLMNTPYEWVKKEIDEGRAGPSFASELLSERNISEEELFAIKSAGSLFAGGAHTTVWAAYAFMKMICLHPEIQDRAQTEIDSVVGSDRLPLVNDMDSCPYTWACCLEALRWNVLLPLAVPHLAMDDSSYEGYLIPKGTIIISNLWAIARDESVYPDPYTIKPERYLGANPQRSPQDWVFGFGRRACPGRLMALESMFTVCATTLATMRISQKVRDGIPVPIDTTQTAGLASRPTPFEYEIKPRSEQAKSLVYDAVLAQ</sequence>
<evidence type="ECO:0000256" key="3">
    <source>
        <dbReference type="ARBA" id="ARBA00010617"/>
    </source>
</evidence>
<dbReference type="Gene3D" id="1.10.630.10">
    <property type="entry name" value="Cytochrome P450"/>
    <property type="match status" value="1"/>
</dbReference>
<dbReference type="HOGENOM" id="CLU_001570_2_3_1"/>
<dbReference type="Proteomes" id="UP000007431">
    <property type="component" value="Unassembled WGS sequence"/>
</dbReference>
<keyword evidence="13" id="KW-1185">Reference proteome</keyword>
<proteinExistence type="inferred from homology"/>
<dbReference type="AlphaFoldDB" id="D8PTS1"/>
<dbReference type="GO" id="GO:0005506">
    <property type="term" value="F:iron ion binding"/>
    <property type="evidence" value="ECO:0007669"/>
    <property type="project" value="InterPro"/>
</dbReference>
<evidence type="ECO:0000256" key="6">
    <source>
        <dbReference type="ARBA" id="ARBA00023002"/>
    </source>
</evidence>
<dbReference type="GO" id="GO:0004497">
    <property type="term" value="F:monooxygenase activity"/>
    <property type="evidence" value="ECO:0007669"/>
    <property type="project" value="UniProtKB-KW"/>
</dbReference>
<evidence type="ECO:0000313" key="13">
    <source>
        <dbReference type="Proteomes" id="UP000007431"/>
    </source>
</evidence>
<dbReference type="PROSITE" id="PS00086">
    <property type="entry name" value="CYTOCHROME_P450"/>
    <property type="match status" value="1"/>
</dbReference>
<keyword evidence="4 9" id="KW-0349">Heme</keyword>
<evidence type="ECO:0000256" key="11">
    <source>
        <dbReference type="SAM" id="SignalP"/>
    </source>
</evidence>
<dbReference type="InterPro" id="IPR017972">
    <property type="entry name" value="Cyt_P450_CS"/>
</dbReference>